<feature type="compositionally biased region" description="Basic and acidic residues" evidence="1">
    <location>
        <begin position="217"/>
        <end position="229"/>
    </location>
</feature>
<protein>
    <submittedName>
        <fullName evidence="2">Uncharacterized protein</fullName>
    </submittedName>
</protein>
<dbReference type="RefSeq" id="XP_062692903.1">
    <property type="nucleotide sequence ID" value="XM_062840150.1"/>
</dbReference>
<accession>A0AAJ0I7L2</accession>
<name>A0AAJ0I7L2_9PEZI</name>
<organism evidence="2 3">
    <name type="scientific">Neurospora hispaniola</name>
    <dbReference type="NCBI Taxonomy" id="588809"/>
    <lineage>
        <taxon>Eukaryota</taxon>
        <taxon>Fungi</taxon>
        <taxon>Dikarya</taxon>
        <taxon>Ascomycota</taxon>
        <taxon>Pezizomycotina</taxon>
        <taxon>Sordariomycetes</taxon>
        <taxon>Sordariomycetidae</taxon>
        <taxon>Sordariales</taxon>
        <taxon>Sordariaceae</taxon>
        <taxon>Neurospora</taxon>
    </lineage>
</organism>
<proteinExistence type="predicted"/>
<evidence type="ECO:0000313" key="3">
    <source>
        <dbReference type="Proteomes" id="UP001285908"/>
    </source>
</evidence>
<evidence type="ECO:0000256" key="1">
    <source>
        <dbReference type="SAM" id="MobiDB-lite"/>
    </source>
</evidence>
<reference evidence="2 3" key="1">
    <citation type="journal article" date="2023" name="Mol. Phylogenet. Evol.">
        <title>Genome-scale phylogeny and comparative genomics of the fungal order Sordariales.</title>
        <authorList>
            <person name="Hensen N."/>
            <person name="Bonometti L."/>
            <person name="Westerberg I."/>
            <person name="Brannstrom I.O."/>
            <person name="Guillou S."/>
            <person name="Cros-Aarteil S."/>
            <person name="Calhoun S."/>
            <person name="Haridas S."/>
            <person name="Kuo A."/>
            <person name="Mondo S."/>
            <person name="Pangilinan J."/>
            <person name="Riley R."/>
            <person name="LaButti K."/>
            <person name="Andreopoulos B."/>
            <person name="Lipzen A."/>
            <person name="Chen C."/>
            <person name="Yan M."/>
            <person name="Daum C."/>
            <person name="Ng V."/>
            <person name="Clum A."/>
            <person name="Steindorff A."/>
            <person name="Ohm R.A."/>
            <person name="Martin F."/>
            <person name="Silar P."/>
            <person name="Natvig D.O."/>
            <person name="Lalanne C."/>
            <person name="Gautier V."/>
            <person name="Ament-Velasquez S.L."/>
            <person name="Kruys A."/>
            <person name="Hutchinson M.I."/>
            <person name="Powell A.J."/>
            <person name="Barry K."/>
            <person name="Miller A.N."/>
            <person name="Grigoriev I.V."/>
            <person name="Debuchy R."/>
            <person name="Gladieux P."/>
            <person name="Hiltunen Thoren M."/>
            <person name="Johannesson H."/>
        </authorList>
    </citation>
    <scope>NUCLEOTIDE SEQUENCE [LARGE SCALE GENOMIC DNA]</scope>
    <source>
        <strain evidence="2 3">FGSC 10403</strain>
    </source>
</reference>
<comment type="caution">
    <text evidence="2">The sequence shown here is derived from an EMBL/GenBank/DDBJ whole genome shotgun (WGS) entry which is preliminary data.</text>
</comment>
<dbReference type="GeneID" id="87877772"/>
<dbReference type="EMBL" id="JAULSX010000004">
    <property type="protein sequence ID" value="KAK3492445.1"/>
    <property type="molecule type" value="Genomic_DNA"/>
</dbReference>
<evidence type="ECO:0000313" key="2">
    <source>
        <dbReference type="EMBL" id="KAK3492445.1"/>
    </source>
</evidence>
<dbReference type="AlphaFoldDB" id="A0AAJ0I7L2"/>
<gene>
    <name evidence="2" type="ORF">B0T23DRAFT_428718</name>
</gene>
<feature type="region of interest" description="Disordered" evidence="1">
    <location>
        <begin position="42"/>
        <end position="70"/>
    </location>
</feature>
<keyword evidence="3" id="KW-1185">Reference proteome</keyword>
<dbReference type="Proteomes" id="UP001285908">
    <property type="component" value="Unassembled WGS sequence"/>
</dbReference>
<feature type="region of interest" description="Disordered" evidence="1">
    <location>
        <begin position="185"/>
        <end position="252"/>
    </location>
</feature>
<sequence length="252" mass="28557">MSIAKKQSSKTECPEVTSSLRLSTTFNHSTQPVYLPALTSFKRQRCPSPSPSSSFNLSTKPELDSETDEPLTITSPQAEDLFSTRQIKRLHRSRPRFQKLTTSTTLSEQDHRNSNHLTQTVAHDVRTGAYAVPRSETRTTTSPSANTPMTSAQWCQAKQEDPAAVSLALATRDFIGMSMSMDMQEGFGQNTREEEEEKEEKKEEERPKKKKKKPTKKGWDEEKHLRRVFEWIPSPGGLEPVPEEFVKGTVSW</sequence>